<dbReference type="InterPro" id="IPR036867">
    <property type="entry name" value="R3H_dom_sf"/>
</dbReference>
<dbReference type="InterPro" id="IPR001374">
    <property type="entry name" value="R3H_dom"/>
</dbReference>
<accession>A0A5K7ZAN4</accession>
<evidence type="ECO:0000256" key="3">
    <source>
        <dbReference type="ARBA" id="ARBA00022960"/>
    </source>
</evidence>
<dbReference type="GO" id="GO:0003677">
    <property type="term" value="F:DNA binding"/>
    <property type="evidence" value="ECO:0007669"/>
    <property type="project" value="UniProtKB-KW"/>
</dbReference>
<dbReference type="Gene3D" id="3.30.300.20">
    <property type="match status" value="1"/>
</dbReference>
<dbReference type="AlphaFoldDB" id="A0A5K7ZAN4"/>
<dbReference type="PANTHER" id="PTHR35800">
    <property type="entry name" value="PROTEIN JAG"/>
    <property type="match status" value="1"/>
</dbReference>
<dbReference type="PROSITE" id="PS51061">
    <property type="entry name" value="R3H"/>
    <property type="match status" value="1"/>
</dbReference>
<proteinExistence type="inferred from homology"/>
<dbReference type="CDD" id="cd02414">
    <property type="entry name" value="KH-II_Jag"/>
    <property type="match status" value="1"/>
</dbReference>
<evidence type="ECO:0000256" key="2">
    <source>
        <dbReference type="ARBA" id="ARBA00022884"/>
    </source>
</evidence>
<comment type="subunit">
    <text evidence="6">Forms a complex with KhpA.</text>
</comment>
<dbReference type="GO" id="GO:0008360">
    <property type="term" value="P:regulation of cell shape"/>
    <property type="evidence" value="ECO:0007669"/>
    <property type="project" value="UniProtKB-KW"/>
</dbReference>
<dbReference type="EMBL" id="AP021875">
    <property type="protein sequence ID" value="BBO76771.1"/>
    <property type="molecule type" value="Genomic_DNA"/>
</dbReference>
<dbReference type="InterPro" id="IPR038247">
    <property type="entry name" value="Jag_N_dom_sf"/>
</dbReference>
<name>A0A5K7ZAN4_9BACT</name>
<feature type="region of interest" description="Jag_N domain" evidence="6">
    <location>
        <begin position="6"/>
        <end position="56"/>
    </location>
</feature>
<dbReference type="HAMAP" id="MF_00867">
    <property type="entry name" value="KhpB"/>
    <property type="match status" value="1"/>
</dbReference>
<keyword evidence="1 6" id="KW-0963">Cytoplasm</keyword>
<dbReference type="PANTHER" id="PTHR35800:SF1">
    <property type="entry name" value="RNA-BINDING PROTEIN KHPB"/>
    <property type="match status" value="1"/>
</dbReference>
<dbReference type="GO" id="GO:0009252">
    <property type="term" value="P:peptidoglycan biosynthetic process"/>
    <property type="evidence" value="ECO:0007669"/>
    <property type="project" value="UniProtKB-UniRule"/>
</dbReference>
<evidence type="ECO:0000256" key="5">
    <source>
        <dbReference type="ARBA" id="ARBA00023316"/>
    </source>
</evidence>
<evidence type="ECO:0000256" key="7">
    <source>
        <dbReference type="SAM" id="MobiDB-lite"/>
    </source>
</evidence>
<dbReference type="Pfam" id="PF13083">
    <property type="entry name" value="KH_KhpA-B"/>
    <property type="match status" value="1"/>
</dbReference>
<protein>
    <recommendedName>
        <fullName evidence="6">RNA-binding protein KhpB</fullName>
    </recommendedName>
    <alternativeName>
        <fullName evidence="6">RNA-binding protein EloR</fullName>
    </alternativeName>
</protein>
<evidence type="ECO:0000259" key="8">
    <source>
        <dbReference type="PROSITE" id="PS51061"/>
    </source>
</evidence>
<dbReference type="Proteomes" id="UP000427769">
    <property type="component" value="Chromosome"/>
</dbReference>
<dbReference type="KEGG" id="dwd:DSCW_41880"/>
<keyword evidence="10" id="KW-1185">Reference proteome</keyword>
<evidence type="ECO:0000313" key="9">
    <source>
        <dbReference type="EMBL" id="BBO76771.1"/>
    </source>
</evidence>
<dbReference type="GO" id="GO:0005737">
    <property type="term" value="C:cytoplasm"/>
    <property type="evidence" value="ECO:0007669"/>
    <property type="project" value="UniProtKB-SubCell"/>
</dbReference>
<dbReference type="NCBIfam" id="NF041568">
    <property type="entry name" value="Jag_EloR"/>
    <property type="match status" value="1"/>
</dbReference>
<dbReference type="Pfam" id="PF01424">
    <property type="entry name" value="R3H"/>
    <property type="match status" value="1"/>
</dbReference>
<dbReference type="SMART" id="SM01245">
    <property type="entry name" value="Jag_N"/>
    <property type="match status" value="1"/>
</dbReference>
<reference evidence="9 10" key="1">
    <citation type="submission" date="2019-11" db="EMBL/GenBank/DDBJ databases">
        <title>Comparative genomics of hydrocarbon-degrading Desulfosarcina strains.</title>
        <authorList>
            <person name="Watanabe M."/>
            <person name="Kojima H."/>
            <person name="Fukui M."/>
        </authorList>
    </citation>
    <scope>NUCLEOTIDE SEQUENCE [LARGE SCALE GENOMIC DNA]</scope>
    <source>
        <strain evidence="9 10">PP31</strain>
    </source>
</reference>
<dbReference type="OrthoDB" id="9794483at2"/>
<comment type="similarity">
    <text evidence="6">Belongs to the KhpB RNA-binding protein family.</text>
</comment>
<comment type="function">
    <text evidence="6">A probable RNA chaperone. Forms a complex with KhpA which binds to cellular RNA and controls its expression. Plays a role in peptidoglycan (PG) homeostasis and cell length regulation.</text>
</comment>
<keyword evidence="2 6" id="KW-0694">RNA-binding</keyword>
<evidence type="ECO:0000256" key="6">
    <source>
        <dbReference type="HAMAP-Rule" id="MF_00867"/>
    </source>
</evidence>
<comment type="subcellular location">
    <subcellularLocation>
        <location evidence="6">Cytoplasm</location>
    </subcellularLocation>
</comment>
<dbReference type="Gene3D" id="3.30.30.80">
    <property type="entry name" value="probable RNA-binding protein from clostridium symbiosum atcc 14940"/>
    <property type="match status" value="1"/>
</dbReference>
<dbReference type="Gene3D" id="3.30.1370.50">
    <property type="entry name" value="R3H-like domain"/>
    <property type="match status" value="1"/>
</dbReference>
<feature type="domain" description="R3H" evidence="8">
    <location>
        <begin position="184"/>
        <end position="250"/>
    </location>
</feature>
<evidence type="ECO:0000256" key="1">
    <source>
        <dbReference type="ARBA" id="ARBA00022490"/>
    </source>
</evidence>
<dbReference type="SMART" id="SM00393">
    <property type="entry name" value="R3H"/>
    <property type="match status" value="1"/>
</dbReference>
<dbReference type="CDD" id="cd02644">
    <property type="entry name" value="R3H_jag"/>
    <property type="match status" value="1"/>
</dbReference>
<dbReference type="GO" id="GO:0003723">
    <property type="term" value="F:RNA binding"/>
    <property type="evidence" value="ECO:0007669"/>
    <property type="project" value="UniProtKB-UniRule"/>
</dbReference>
<dbReference type="InterPro" id="IPR038008">
    <property type="entry name" value="Jag_KH"/>
</dbReference>
<dbReference type="InterPro" id="IPR034079">
    <property type="entry name" value="R3H_KhpB"/>
</dbReference>
<dbReference type="Pfam" id="PF14804">
    <property type="entry name" value="Jag_N"/>
    <property type="match status" value="1"/>
</dbReference>
<dbReference type="InterPro" id="IPR032782">
    <property type="entry name" value="KhpB_N"/>
</dbReference>
<feature type="compositionally biased region" description="Basic and acidic residues" evidence="7">
    <location>
        <begin position="66"/>
        <end position="89"/>
    </location>
</feature>
<dbReference type="GO" id="GO:0071555">
    <property type="term" value="P:cell wall organization"/>
    <property type="evidence" value="ECO:0007669"/>
    <property type="project" value="UniProtKB-KW"/>
</dbReference>
<dbReference type="InterPro" id="IPR039247">
    <property type="entry name" value="KhpB"/>
</dbReference>
<keyword evidence="3 6" id="KW-0133">Cell shape</keyword>
<evidence type="ECO:0000256" key="4">
    <source>
        <dbReference type="ARBA" id="ARBA00023186"/>
    </source>
</evidence>
<keyword evidence="5 6" id="KW-0961">Cell wall biogenesis/degradation</keyword>
<sequence length="258" mass="28941">MPEVLEFQGKNVEQALENASDKLNLPKSKIKHEVVAYGSTGIFGLVGVKKAKIKVFVPNKKVEAKPRKASETKIAEENQKEPKEIRKPAVSEQPEENAPCDEELIGYGQQALGKIVKSISEEADISSEQEKGKLIYKISGGQSGVLIGKRGQTLEAIQYLLEKMINKNSGNRVRVLVDVEGYLAKRKSNLQQMAMRMADKAKRTKKPVTIGQMNSHDRRIIHIQLKDERGVRTQSLGDGYYRKLMIFPKKQGVRKKKS</sequence>
<dbReference type="RefSeq" id="WP_155305579.1">
    <property type="nucleotide sequence ID" value="NZ_AP021875.1"/>
</dbReference>
<dbReference type="SUPFAM" id="SSF82708">
    <property type="entry name" value="R3H domain"/>
    <property type="match status" value="1"/>
</dbReference>
<keyword evidence="4 6" id="KW-0143">Chaperone</keyword>
<gene>
    <name evidence="6" type="primary">khpB</name>
    <name evidence="6" type="synonym">eloR</name>
    <name evidence="9" type="ORF">DSCW_41880</name>
</gene>
<comment type="domain">
    <text evidence="6">Has an N-terminal Jag-N domain and 2 RNA-binding domains (KH and R3H).</text>
</comment>
<dbReference type="InterPro" id="IPR015946">
    <property type="entry name" value="KH_dom-like_a/b"/>
</dbReference>
<keyword evidence="9" id="KW-0238">DNA-binding</keyword>
<organism evidence="9 10">
    <name type="scientific">Desulfosarcina widdelii</name>
    <dbReference type="NCBI Taxonomy" id="947919"/>
    <lineage>
        <taxon>Bacteria</taxon>
        <taxon>Pseudomonadati</taxon>
        <taxon>Thermodesulfobacteriota</taxon>
        <taxon>Desulfobacteria</taxon>
        <taxon>Desulfobacterales</taxon>
        <taxon>Desulfosarcinaceae</taxon>
        <taxon>Desulfosarcina</taxon>
    </lineage>
</organism>
<evidence type="ECO:0000313" key="10">
    <source>
        <dbReference type="Proteomes" id="UP000427769"/>
    </source>
</evidence>
<feature type="region of interest" description="Disordered" evidence="7">
    <location>
        <begin position="66"/>
        <end position="97"/>
    </location>
</feature>